<name>A0ACC1K146_9FUNG</name>
<proteinExistence type="predicted"/>
<gene>
    <name evidence="1" type="ORF">IWQ57_002300</name>
</gene>
<evidence type="ECO:0000313" key="2">
    <source>
        <dbReference type="Proteomes" id="UP001140234"/>
    </source>
</evidence>
<accession>A0ACC1K146</accession>
<dbReference type="EMBL" id="JANBUJ010000574">
    <property type="protein sequence ID" value="KAJ2771234.1"/>
    <property type="molecule type" value="Genomic_DNA"/>
</dbReference>
<keyword evidence="2" id="KW-1185">Reference proteome</keyword>
<sequence length="340" mass="37252">MESAFARLFRASKLASCDGSIKQIYTTYAREAPRREWGLKRPMPSKLSTRLATIACQDTREQIIDLESANQQYMLAEAWKENFTESYAPGSARPRAAAHHHYSYHQSDDGLGADDKAQASRGPQRNLCQMTRAEWNRFLAEARSRRAEWRQALEKNIYAPQETLAFMNATNVATNVADGVHRQPTYHDSAPPSEALRVHGRVLNRVGSGYAVAVQGIIANLPLQTHALEAGFQFRDVKTFYVHSATFDSQGRPRVTLGVAPLGARAPAGSFSTNSPGSSSTVRSWGSGSRAQQDKYLARIQDAMQLVKQIGGKPADGAGGPEGGANPVTHVADLLNKSRR</sequence>
<comment type="caution">
    <text evidence="1">The sequence shown here is derived from an EMBL/GenBank/DDBJ whole genome shotgun (WGS) entry which is preliminary data.</text>
</comment>
<organism evidence="1 2">
    <name type="scientific">Coemansia nantahalensis</name>
    <dbReference type="NCBI Taxonomy" id="2789366"/>
    <lineage>
        <taxon>Eukaryota</taxon>
        <taxon>Fungi</taxon>
        <taxon>Fungi incertae sedis</taxon>
        <taxon>Zoopagomycota</taxon>
        <taxon>Kickxellomycotina</taxon>
        <taxon>Kickxellomycetes</taxon>
        <taxon>Kickxellales</taxon>
        <taxon>Kickxellaceae</taxon>
        <taxon>Coemansia</taxon>
    </lineage>
</organism>
<reference evidence="1" key="1">
    <citation type="submission" date="2022-07" db="EMBL/GenBank/DDBJ databases">
        <title>Phylogenomic reconstructions and comparative analyses of Kickxellomycotina fungi.</title>
        <authorList>
            <person name="Reynolds N.K."/>
            <person name="Stajich J.E."/>
            <person name="Barry K."/>
            <person name="Grigoriev I.V."/>
            <person name="Crous P."/>
            <person name="Smith M.E."/>
        </authorList>
    </citation>
    <scope>NUCLEOTIDE SEQUENCE</scope>
    <source>
        <strain evidence="1">CBS 109366</strain>
    </source>
</reference>
<evidence type="ECO:0000313" key="1">
    <source>
        <dbReference type="EMBL" id="KAJ2771234.1"/>
    </source>
</evidence>
<dbReference type="Proteomes" id="UP001140234">
    <property type="component" value="Unassembled WGS sequence"/>
</dbReference>
<protein>
    <submittedName>
        <fullName evidence="1">Uncharacterized protein</fullName>
    </submittedName>
</protein>